<gene>
    <name evidence="1" type="ORF">CKO28_20485</name>
</gene>
<evidence type="ECO:0000313" key="1">
    <source>
        <dbReference type="EMBL" id="MBK1670405.1"/>
    </source>
</evidence>
<accession>A0ABS1DIS4</accession>
<dbReference type="Proteomes" id="UP001296873">
    <property type="component" value="Unassembled WGS sequence"/>
</dbReference>
<sequence>MPKTRYRPAEAVRYHAFNGEVIDYASLHDFVRQLPRGPEGFRLIAQIGLRFRRLDCFGFALPDPRGEAGSAVLRDLWGDSIPRSQVHEAWASVGPKPIRLRAHQAAFARAYRFRDGPVPRTGRHGGGSYFRRPRTTAEIRAWDDALDAADEAAEYGGTLRLRRRRGPKALPEAWDDIPRGDHDHRCWKRHRRTQYRTRA</sequence>
<dbReference type="RefSeq" id="WP_200342769.1">
    <property type="nucleotide sequence ID" value="NZ_NRRL01000093.1"/>
</dbReference>
<dbReference type="EMBL" id="NRRL01000093">
    <property type="protein sequence ID" value="MBK1670405.1"/>
    <property type="molecule type" value="Genomic_DNA"/>
</dbReference>
<reference evidence="1 2" key="1">
    <citation type="journal article" date="2020" name="Microorganisms">
        <title>Osmotic Adaptation and Compatible Solute Biosynthesis of Phototrophic Bacteria as Revealed from Genome Analyses.</title>
        <authorList>
            <person name="Imhoff J.F."/>
            <person name="Rahn T."/>
            <person name="Kunzel S."/>
            <person name="Keller A."/>
            <person name="Neulinger S.C."/>
        </authorList>
    </citation>
    <scope>NUCLEOTIDE SEQUENCE [LARGE SCALE GENOMIC DNA]</scope>
    <source>
        <strain evidence="1 2">DSM 9895</strain>
    </source>
</reference>
<protein>
    <recommendedName>
        <fullName evidence="3">DUF4158 domain-containing protein</fullName>
    </recommendedName>
</protein>
<evidence type="ECO:0008006" key="3">
    <source>
        <dbReference type="Google" id="ProtNLM"/>
    </source>
</evidence>
<name>A0ABS1DIS4_9PROT</name>
<evidence type="ECO:0000313" key="2">
    <source>
        <dbReference type="Proteomes" id="UP001296873"/>
    </source>
</evidence>
<proteinExistence type="predicted"/>
<organism evidence="1 2">
    <name type="scientific">Rhodovibrio sodomensis</name>
    <dbReference type="NCBI Taxonomy" id="1088"/>
    <lineage>
        <taxon>Bacteria</taxon>
        <taxon>Pseudomonadati</taxon>
        <taxon>Pseudomonadota</taxon>
        <taxon>Alphaproteobacteria</taxon>
        <taxon>Rhodospirillales</taxon>
        <taxon>Rhodovibrionaceae</taxon>
        <taxon>Rhodovibrio</taxon>
    </lineage>
</organism>
<keyword evidence="2" id="KW-1185">Reference proteome</keyword>
<comment type="caution">
    <text evidence="1">The sequence shown here is derived from an EMBL/GenBank/DDBJ whole genome shotgun (WGS) entry which is preliminary data.</text>
</comment>